<dbReference type="GO" id="GO:0006121">
    <property type="term" value="P:mitochondrial electron transport, succinate to ubiquinone"/>
    <property type="evidence" value="ECO:0007669"/>
    <property type="project" value="TreeGrafter"/>
</dbReference>
<dbReference type="InterPro" id="IPR000701">
    <property type="entry name" value="SuccDH_FuR_B_TM-su"/>
</dbReference>
<evidence type="ECO:0000313" key="10">
    <source>
        <dbReference type="Proteomes" id="UP000299102"/>
    </source>
</evidence>
<name>A0A4C1ZKP5_EUMVA</name>
<dbReference type="InterPro" id="IPR034804">
    <property type="entry name" value="SQR/QFR_C/D"/>
</dbReference>
<dbReference type="NCBIfam" id="TIGR02970">
    <property type="entry name" value="succ_dehyd_cytB"/>
    <property type="match status" value="1"/>
</dbReference>
<proteinExistence type="predicted"/>
<keyword evidence="2" id="KW-0349">Heme</keyword>
<keyword evidence="4" id="KW-0479">Metal-binding</keyword>
<dbReference type="GO" id="GO:0009055">
    <property type="term" value="F:electron transfer activity"/>
    <property type="evidence" value="ECO:0007669"/>
    <property type="project" value="InterPro"/>
</dbReference>
<keyword evidence="5 8" id="KW-1133">Transmembrane helix</keyword>
<dbReference type="GO" id="GO:0016020">
    <property type="term" value="C:membrane"/>
    <property type="evidence" value="ECO:0007669"/>
    <property type="project" value="UniProtKB-SubCell"/>
</dbReference>
<evidence type="ECO:0000256" key="6">
    <source>
        <dbReference type="ARBA" id="ARBA00023004"/>
    </source>
</evidence>
<dbReference type="PROSITE" id="PS01000">
    <property type="entry name" value="SDH_CYT_1"/>
    <property type="match status" value="1"/>
</dbReference>
<evidence type="ECO:0000256" key="1">
    <source>
        <dbReference type="ARBA" id="ARBA00004141"/>
    </source>
</evidence>
<dbReference type="OrthoDB" id="588261at2759"/>
<dbReference type="PANTHER" id="PTHR10978:SF5">
    <property type="entry name" value="SUCCINATE DEHYDROGENASE CYTOCHROME B560 SUBUNIT, MITOCHONDRIAL"/>
    <property type="match status" value="1"/>
</dbReference>
<feature type="transmembrane region" description="Helical" evidence="8">
    <location>
        <begin position="118"/>
        <end position="136"/>
    </location>
</feature>
<keyword evidence="6" id="KW-0408">Iron</keyword>
<dbReference type="PROSITE" id="PS01001">
    <property type="entry name" value="SDH_CYT_2"/>
    <property type="match status" value="1"/>
</dbReference>
<protein>
    <submittedName>
        <fullName evidence="9">Succinate dehydrogenase cytochrome b560 subunit, mitochondrial</fullName>
    </submittedName>
</protein>
<dbReference type="InterPro" id="IPR014314">
    <property type="entry name" value="Succ_DH_cytb556"/>
</dbReference>
<dbReference type="Proteomes" id="UP000299102">
    <property type="component" value="Unassembled WGS sequence"/>
</dbReference>
<organism evidence="9 10">
    <name type="scientific">Eumeta variegata</name>
    <name type="common">Bagworm moth</name>
    <name type="synonym">Eumeta japonica</name>
    <dbReference type="NCBI Taxonomy" id="151549"/>
    <lineage>
        <taxon>Eukaryota</taxon>
        <taxon>Metazoa</taxon>
        <taxon>Ecdysozoa</taxon>
        <taxon>Arthropoda</taxon>
        <taxon>Hexapoda</taxon>
        <taxon>Insecta</taxon>
        <taxon>Pterygota</taxon>
        <taxon>Neoptera</taxon>
        <taxon>Endopterygota</taxon>
        <taxon>Lepidoptera</taxon>
        <taxon>Glossata</taxon>
        <taxon>Ditrysia</taxon>
        <taxon>Tineoidea</taxon>
        <taxon>Psychidae</taxon>
        <taxon>Oiketicinae</taxon>
        <taxon>Eumeta</taxon>
    </lineage>
</organism>
<dbReference type="PANTHER" id="PTHR10978">
    <property type="entry name" value="SUCCINATE DEHYDROGENASE CYTOCHROME B560 SUBUNIT"/>
    <property type="match status" value="1"/>
</dbReference>
<comment type="caution">
    <text evidence="9">The sequence shown here is derived from an EMBL/GenBank/DDBJ whole genome shotgun (WGS) entry which is preliminary data.</text>
</comment>
<dbReference type="SUPFAM" id="SSF81343">
    <property type="entry name" value="Fumarate reductase respiratory complex transmembrane subunits"/>
    <property type="match status" value="1"/>
</dbReference>
<keyword evidence="3 8" id="KW-0812">Transmembrane</keyword>
<comment type="subcellular location">
    <subcellularLocation>
        <location evidence="1">Membrane</location>
        <topology evidence="1">Multi-pass membrane protein</topology>
    </subcellularLocation>
</comment>
<evidence type="ECO:0000256" key="8">
    <source>
        <dbReference type="SAM" id="Phobius"/>
    </source>
</evidence>
<dbReference type="AlphaFoldDB" id="A0A4C1ZKP5"/>
<evidence type="ECO:0000256" key="3">
    <source>
        <dbReference type="ARBA" id="ARBA00022692"/>
    </source>
</evidence>
<accession>A0A4C1ZKP5</accession>
<evidence type="ECO:0000313" key="9">
    <source>
        <dbReference type="EMBL" id="GBP87105.1"/>
    </source>
</evidence>
<dbReference type="Gene3D" id="1.20.1300.10">
    <property type="entry name" value="Fumarate reductase/succinate dehydrogenase, transmembrane subunit"/>
    <property type="match status" value="1"/>
</dbReference>
<keyword evidence="7 8" id="KW-0472">Membrane</keyword>
<dbReference type="GO" id="GO:0005739">
    <property type="term" value="C:mitochondrion"/>
    <property type="evidence" value="ECO:0007669"/>
    <property type="project" value="GOC"/>
</dbReference>
<evidence type="ECO:0000256" key="5">
    <source>
        <dbReference type="ARBA" id="ARBA00022989"/>
    </source>
</evidence>
<gene>
    <name evidence="9" type="primary">SDHC</name>
    <name evidence="9" type="ORF">EVAR_59762_1</name>
</gene>
<feature type="non-terminal residue" evidence="9">
    <location>
        <position position="151"/>
    </location>
</feature>
<dbReference type="Pfam" id="PF01127">
    <property type="entry name" value="Sdh_cyt"/>
    <property type="match status" value="1"/>
</dbReference>
<reference evidence="9 10" key="1">
    <citation type="journal article" date="2019" name="Commun. Biol.">
        <title>The bagworm genome reveals a unique fibroin gene that provides high tensile strength.</title>
        <authorList>
            <person name="Kono N."/>
            <person name="Nakamura H."/>
            <person name="Ohtoshi R."/>
            <person name="Tomita M."/>
            <person name="Numata K."/>
            <person name="Arakawa K."/>
        </authorList>
    </citation>
    <scope>NUCLEOTIDE SEQUENCE [LARGE SCALE GENOMIC DNA]</scope>
</reference>
<evidence type="ECO:0000256" key="4">
    <source>
        <dbReference type="ARBA" id="ARBA00022723"/>
    </source>
</evidence>
<evidence type="ECO:0000256" key="2">
    <source>
        <dbReference type="ARBA" id="ARBA00022617"/>
    </source>
</evidence>
<dbReference type="CDD" id="cd03499">
    <property type="entry name" value="SQR_TypeC_SdhC"/>
    <property type="match status" value="1"/>
</dbReference>
<dbReference type="GO" id="GO:0006099">
    <property type="term" value="P:tricarboxylic acid cycle"/>
    <property type="evidence" value="ECO:0007669"/>
    <property type="project" value="InterPro"/>
</dbReference>
<feature type="transmembrane region" description="Helical" evidence="8">
    <location>
        <begin position="89"/>
        <end position="106"/>
    </location>
</feature>
<dbReference type="GO" id="GO:0046872">
    <property type="term" value="F:metal ion binding"/>
    <property type="evidence" value="ECO:0007669"/>
    <property type="project" value="UniProtKB-KW"/>
</dbReference>
<sequence>MLRYLCRLGSTTTRSRICTKLENKPFKIQCIELCSKPKMNIVQFTPTSESFQIKNERRNRPMSPHLTIYAVQITSVCSITHRLTGAALAGYWIAMSLAALVLPNDLSNYIAMIEGLNLPSVVFILLKFIIAFPYGYHLSNGVRHLYWDTGR</sequence>
<evidence type="ECO:0000256" key="7">
    <source>
        <dbReference type="ARBA" id="ARBA00023136"/>
    </source>
</evidence>
<dbReference type="STRING" id="151549.A0A4C1ZKP5"/>
<dbReference type="InterPro" id="IPR018495">
    <property type="entry name" value="Succ_DH_cyt_bsu_CS"/>
</dbReference>
<keyword evidence="10" id="KW-1185">Reference proteome</keyword>
<dbReference type="EMBL" id="BGZK01001836">
    <property type="protein sequence ID" value="GBP87105.1"/>
    <property type="molecule type" value="Genomic_DNA"/>
</dbReference>